<evidence type="ECO:0000256" key="8">
    <source>
        <dbReference type="HAMAP-Rule" id="MF_00181"/>
    </source>
</evidence>
<proteinExistence type="inferred from homology"/>
<comment type="catalytic activity">
    <reaction evidence="2 8">
        <text>Release of an N-terminal amino acid, preferentially leucine, but not glutamic or aspartic acids.</text>
        <dbReference type="EC" id="3.4.11.10"/>
    </reaction>
</comment>
<dbReference type="InterPro" id="IPR011356">
    <property type="entry name" value="Leucine_aapep/pepB"/>
</dbReference>
<feature type="binding site" evidence="8">
    <location>
        <position position="305"/>
    </location>
    <ligand>
        <name>Mn(2+)</name>
        <dbReference type="ChEBI" id="CHEBI:29035"/>
        <label>1</label>
    </ligand>
</feature>
<dbReference type="SUPFAM" id="SSF53187">
    <property type="entry name" value="Zn-dependent exopeptidases"/>
    <property type="match status" value="1"/>
</dbReference>
<dbReference type="Proteomes" id="UP000009011">
    <property type="component" value="Chromosome"/>
</dbReference>
<evidence type="ECO:0000256" key="6">
    <source>
        <dbReference type="ARBA" id="ARBA00022801"/>
    </source>
</evidence>
<name>I6YX94_MELRP</name>
<comment type="function">
    <text evidence="8">Presumably involved in the processing and regular turnover of intracellular proteins. Catalyzes the removal of unsubstituted N-terminal amino acids from various peptides.</text>
</comment>
<dbReference type="GO" id="GO:0006508">
    <property type="term" value="P:proteolysis"/>
    <property type="evidence" value="ECO:0007669"/>
    <property type="project" value="UniProtKB-KW"/>
</dbReference>
<dbReference type="EC" id="3.4.11.10" evidence="8"/>
<feature type="binding site" evidence="8">
    <location>
        <position position="246"/>
    </location>
    <ligand>
        <name>Mn(2+)</name>
        <dbReference type="ChEBI" id="CHEBI:29035"/>
        <label>2</label>
    </ligand>
</feature>
<dbReference type="GO" id="GO:0005737">
    <property type="term" value="C:cytoplasm"/>
    <property type="evidence" value="ECO:0007669"/>
    <property type="project" value="UniProtKB-SubCell"/>
</dbReference>
<dbReference type="HAMAP" id="MF_00181">
    <property type="entry name" value="Cytosol_peptidase_M17"/>
    <property type="match status" value="1"/>
</dbReference>
<keyword evidence="5 8" id="KW-0645">Protease</keyword>
<evidence type="ECO:0000313" key="11">
    <source>
        <dbReference type="EMBL" id="AFN75212.1"/>
    </source>
</evidence>
<evidence type="ECO:0000256" key="2">
    <source>
        <dbReference type="ARBA" id="ARBA00000967"/>
    </source>
</evidence>
<dbReference type="HOGENOM" id="CLU_013734_6_0_10"/>
<dbReference type="InterPro" id="IPR023042">
    <property type="entry name" value="Peptidase_M17_leu_NH2_pept"/>
</dbReference>
<dbReference type="AlphaFoldDB" id="I6YX94"/>
<dbReference type="PRINTS" id="PR00481">
    <property type="entry name" value="LAMNOPPTDASE"/>
</dbReference>
<sequence>MKINPLYKEKFLDKETNEIKFHSSEGDPVAVILKKIKTDREFNSDFFRDYLAGLMIKLKNEPVDSMTLIVPPFKDFEKYFAGEKEFLRSMAEGLQLGNYSFDNYKSTAKKARPFEVNLHYSDNSLLKRVVTDTNYVMNAVFMARDLVNEPAIKLTPLELASRAKKELALPGVKVIVWNKKELEKRKMNAILAVGGASDNPPCMIIIHYKPAKSAKKKIALVGKGVTYDSGGLSIKPTSGMLDMKADMAGGAAVIGAIKAAALLKLPVELIGVVPAVENMIGGKSYKPGDVIISASGKTIEVKDTDAEGRIILADALHYVSGQKPHQIIDFATLTGACVVALGEIAAGLFTENNELAEGLLQASNTTYERLWQMPFWSDYEKMIESEIADVANLGPRWGGAITAGKFLQNFVDPDIPWAHIDIAGPALKHKSRSYTEKYNTGFGVRLIIDYLLYTINNGK</sequence>
<dbReference type="CDD" id="cd00433">
    <property type="entry name" value="Peptidase_M17"/>
    <property type="match status" value="1"/>
</dbReference>
<keyword evidence="4 8" id="KW-0031">Aminopeptidase</keyword>
<organism evidence="11 12">
    <name type="scientific">Melioribacter roseus (strain DSM 23840 / JCM 17771 / VKM B-2668 / P3M-2)</name>
    <dbReference type="NCBI Taxonomy" id="1191523"/>
    <lineage>
        <taxon>Bacteria</taxon>
        <taxon>Pseudomonadati</taxon>
        <taxon>Ignavibacteriota</taxon>
        <taxon>Ignavibacteria</taxon>
        <taxon>Ignavibacteriales</taxon>
        <taxon>Melioribacteraceae</taxon>
        <taxon>Melioribacter</taxon>
    </lineage>
</organism>
<dbReference type="InterPro" id="IPR043472">
    <property type="entry name" value="Macro_dom-like"/>
</dbReference>
<evidence type="ECO:0000256" key="3">
    <source>
        <dbReference type="ARBA" id="ARBA00009528"/>
    </source>
</evidence>
<dbReference type="SUPFAM" id="SSF52949">
    <property type="entry name" value="Macro domain-like"/>
    <property type="match status" value="1"/>
</dbReference>
<reference evidence="11 12" key="1">
    <citation type="journal article" date="2013" name="PLoS ONE">
        <title>Genomic analysis of Melioribacter roseus, facultatively anaerobic organotrophic bacterium representing a novel deep lineage within Bacteriodetes/Chlorobi group.</title>
        <authorList>
            <person name="Kadnikov V.V."/>
            <person name="Mardanov A.V."/>
            <person name="Podosokorskaya O.A."/>
            <person name="Gavrilov S.N."/>
            <person name="Kublanov I.V."/>
            <person name="Beletsky A.V."/>
            <person name="Bonch-Osmolovskaya E.A."/>
            <person name="Ravin N.V."/>
        </authorList>
    </citation>
    <scope>NUCLEOTIDE SEQUENCE [LARGE SCALE GENOMIC DNA]</scope>
    <source>
        <strain evidence="12">JCM 17771 / P3M-2</strain>
    </source>
</reference>
<evidence type="ECO:0000259" key="10">
    <source>
        <dbReference type="Pfam" id="PF02789"/>
    </source>
</evidence>
<feature type="binding site" evidence="8">
    <location>
        <position position="223"/>
    </location>
    <ligand>
        <name>Mn(2+)</name>
        <dbReference type="ChEBI" id="CHEBI:29035"/>
        <label>2</label>
    </ligand>
</feature>
<keyword evidence="7 8" id="KW-0464">Manganese</keyword>
<protein>
    <recommendedName>
        <fullName evidence="8">Probable cytosol aminopeptidase</fullName>
        <ecNumber evidence="8">3.4.11.1</ecNumber>
    </recommendedName>
    <alternativeName>
        <fullName evidence="8">Leucine aminopeptidase</fullName>
        <shortName evidence="8">LAP</shortName>
        <ecNumber evidence="8">3.4.11.10</ecNumber>
    </alternativeName>
    <alternativeName>
        <fullName evidence="8">Leucyl aminopeptidase</fullName>
    </alternativeName>
</protein>
<dbReference type="EC" id="3.4.11.1" evidence="8"/>
<dbReference type="InterPro" id="IPR000819">
    <property type="entry name" value="Peptidase_M17_C"/>
</dbReference>
<dbReference type="InterPro" id="IPR008283">
    <property type="entry name" value="Peptidase_M17_N"/>
</dbReference>
<evidence type="ECO:0000256" key="4">
    <source>
        <dbReference type="ARBA" id="ARBA00022438"/>
    </source>
</evidence>
<dbReference type="PANTHER" id="PTHR11963:SF23">
    <property type="entry name" value="CYTOSOL AMINOPEPTIDASE"/>
    <property type="match status" value="1"/>
</dbReference>
<evidence type="ECO:0000313" key="12">
    <source>
        <dbReference type="Proteomes" id="UP000009011"/>
    </source>
</evidence>
<dbReference type="STRING" id="1191523.MROS_1980"/>
<evidence type="ECO:0000256" key="5">
    <source>
        <dbReference type="ARBA" id="ARBA00022670"/>
    </source>
</evidence>
<dbReference type="PANTHER" id="PTHR11963">
    <property type="entry name" value="LEUCINE AMINOPEPTIDASE-RELATED"/>
    <property type="match status" value="1"/>
</dbReference>
<dbReference type="eggNOG" id="COG0260">
    <property type="taxonomic scope" value="Bacteria"/>
</dbReference>
<evidence type="ECO:0000256" key="7">
    <source>
        <dbReference type="ARBA" id="ARBA00023211"/>
    </source>
</evidence>
<evidence type="ECO:0000259" key="9">
    <source>
        <dbReference type="Pfam" id="PF00883"/>
    </source>
</evidence>
<dbReference type="GO" id="GO:0030145">
    <property type="term" value="F:manganese ion binding"/>
    <property type="evidence" value="ECO:0007669"/>
    <property type="project" value="UniProtKB-UniRule"/>
</dbReference>
<accession>I6YX94</accession>
<keyword evidence="8" id="KW-0963">Cytoplasm</keyword>
<feature type="binding site" evidence="8">
    <location>
        <position position="307"/>
    </location>
    <ligand>
        <name>Mn(2+)</name>
        <dbReference type="ChEBI" id="CHEBI:29035"/>
        <label>1</label>
    </ligand>
</feature>
<feature type="active site" evidence="8">
    <location>
        <position position="309"/>
    </location>
</feature>
<dbReference type="KEGG" id="mro:MROS_1980"/>
<feature type="binding site" evidence="8">
    <location>
        <position position="228"/>
    </location>
    <ligand>
        <name>Mn(2+)</name>
        <dbReference type="ChEBI" id="CHEBI:29035"/>
        <label>1</label>
    </ligand>
</feature>
<feature type="domain" description="Cytosol aminopeptidase" evidence="9">
    <location>
        <begin position="142"/>
        <end position="448"/>
    </location>
</feature>
<feature type="binding site" evidence="8">
    <location>
        <position position="228"/>
    </location>
    <ligand>
        <name>Mn(2+)</name>
        <dbReference type="ChEBI" id="CHEBI:29035"/>
        <label>2</label>
    </ligand>
</feature>
<feature type="binding site" evidence="8">
    <location>
        <position position="307"/>
    </location>
    <ligand>
        <name>Mn(2+)</name>
        <dbReference type="ChEBI" id="CHEBI:29035"/>
        <label>2</label>
    </ligand>
</feature>
<dbReference type="GO" id="GO:0070006">
    <property type="term" value="F:metalloaminopeptidase activity"/>
    <property type="evidence" value="ECO:0007669"/>
    <property type="project" value="InterPro"/>
</dbReference>
<keyword evidence="6 8" id="KW-0378">Hydrolase</keyword>
<keyword evidence="8" id="KW-0479">Metal-binding</keyword>
<comment type="subcellular location">
    <subcellularLocation>
        <location evidence="8">Cytoplasm</location>
    </subcellularLocation>
</comment>
<feature type="active site" evidence="8">
    <location>
        <position position="235"/>
    </location>
</feature>
<dbReference type="EMBL" id="CP003557">
    <property type="protein sequence ID" value="AFN75212.1"/>
    <property type="molecule type" value="Genomic_DNA"/>
</dbReference>
<dbReference type="Gene3D" id="3.40.630.10">
    <property type="entry name" value="Zn peptidases"/>
    <property type="match status" value="1"/>
</dbReference>
<dbReference type="Pfam" id="PF00883">
    <property type="entry name" value="Peptidase_M17"/>
    <property type="match status" value="1"/>
</dbReference>
<comment type="cofactor">
    <cofactor evidence="8">
        <name>Mn(2+)</name>
        <dbReference type="ChEBI" id="CHEBI:29035"/>
    </cofactor>
    <text evidence="8">Binds 2 manganese ions per subunit.</text>
</comment>
<evidence type="ECO:0000256" key="1">
    <source>
        <dbReference type="ARBA" id="ARBA00000135"/>
    </source>
</evidence>
<dbReference type="Pfam" id="PF02789">
    <property type="entry name" value="Peptidase_M17_N"/>
    <property type="match status" value="1"/>
</dbReference>
<feature type="domain" description="Peptidase M17 leucyl aminopeptidase N-terminal" evidence="10">
    <location>
        <begin position="41"/>
        <end position="107"/>
    </location>
</feature>
<dbReference type="NCBIfam" id="NF002083">
    <property type="entry name" value="PRK00913.3-5"/>
    <property type="match status" value="1"/>
</dbReference>
<comment type="similarity">
    <text evidence="3 8">Belongs to the peptidase M17 family.</text>
</comment>
<gene>
    <name evidence="8" type="primary">pepA</name>
    <name evidence="11" type="ordered locus">MROS_1980</name>
</gene>
<dbReference type="Gene3D" id="3.40.220.10">
    <property type="entry name" value="Leucine Aminopeptidase, subunit E, domain 1"/>
    <property type="match status" value="1"/>
</dbReference>
<dbReference type="PATRIC" id="fig|1191523.3.peg.2095"/>
<keyword evidence="12" id="KW-1185">Reference proteome</keyword>
<comment type="catalytic activity">
    <reaction evidence="1 8">
        <text>Release of an N-terminal amino acid, Xaa-|-Yaa-, in which Xaa is preferably Leu, but may be other amino acids including Pro although not Arg or Lys, and Yaa may be Pro. Amino acid amides and methyl esters are also readily hydrolyzed, but rates on arylamides are exceedingly low.</text>
        <dbReference type="EC" id="3.4.11.1"/>
    </reaction>
</comment>